<organism evidence="15 16">
    <name type="scientific">Magnetovibrio blakemorei</name>
    <dbReference type="NCBI Taxonomy" id="28181"/>
    <lineage>
        <taxon>Bacteria</taxon>
        <taxon>Pseudomonadati</taxon>
        <taxon>Pseudomonadota</taxon>
        <taxon>Alphaproteobacteria</taxon>
        <taxon>Rhodospirillales</taxon>
        <taxon>Magnetovibrionaceae</taxon>
        <taxon>Magnetovibrio</taxon>
    </lineage>
</organism>
<keyword evidence="6 9" id="KW-0648">Protein biosynthesis</keyword>
<dbReference type="Gene3D" id="1.10.730.10">
    <property type="entry name" value="Isoleucyl-tRNA Synthetase, Domain 1"/>
    <property type="match status" value="1"/>
</dbReference>
<evidence type="ECO:0000256" key="1">
    <source>
        <dbReference type="ARBA" id="ARBA00005594"/>
    </source>
</evidence>
<dbReference type="GO" id="GO:0005524">
    <property type="term" value="F:ATP binding"/>
    <property type="evidence" value="ECO:0007669"/>
    <property type="project" value="UniProtKB-UniRule"/>
</dbReference>
<dbReference type="SUPFAM" id="SSF52374">
    <property type="entry name" value="Nucleotidylyl transferase"/>
    <property type="match status" value="1"/>
</dbReference>
<dbReference type="HAMAP" id="MF_00049_B">
    <property type="entry name" value="Leu_tRNA_synth_B"/>
    <property type="match status" value="1"/>
</dbReference>
<dbReference type="GO" id="GO:0002161">
    <property type="term" value="F:aminoacyl-tRNA deacylase activity"/>
    <property type="evidence" value="ECO:0007669"/>
    <property type="project" value="InterPro"/>
</dbReference>
<dbReference type="CDD" id="cd00812">
    <property type="entry name" value="LeuRS_core"/>
    <property type="match status" value="1"/>
</dbReference>
<dbReference type="InterPro" id="IPR013155">
    <property type="entry name" value="M/V/L/I-tRNA-synth_anticd-bd"/>
</dbReference>
<evidence type="ECO:0000256" key="8">
    <source>
        <dbReference type="ARBA" id="ARBA00047469"/>
    </source>
</evidence>
<dbReference type="FunFam" id="3.40.50.620:FF:000003">
    <property type="entry name" value="Leucine--tRNA ligase"/>
    <property type="match status" value="1"/>
</dbReference>
<name>A0A1E5Q483_9PROT</name>
<evidence type="ECO:0000256" key="10">
    <source>
        <dbReference type="RuleBase" id="RU363035"/>
    </source>
</evidence>
<dbReference type="FunFam" id="3.40.50.620:FF:000056">
    <property type="entry name" value="Leucine--tRNA ligase"/>
    <property type="match status" value="1"/>
</dbReference>
<dbReference type="Pfam" id="PF09334">
    <property type="entry name" value="tRNA-synt_1g"/>
    <property type="match status" value="1"/>
</dbReference>
<proteinExistence type="inferred from homology"/>
<dbReference type="Pfam" id="PF13603">
    <property type="entry name" value="tRNA-synt_1_2"/>
    <property type="match status" value="1"/>
</dbReference>
<keyword evidence="7 9" id="KW-0030">Aminoacyl-tRNA synthetase</keyword>
<evidence type="ECO:0000256" key="9">
    <source>
        <dbReference type="HAMAP-Rule" id="MF_00049"/>
    </source>
</evidence>
<reference evidence="16" key="1">
    <citation type="submission" date="2016-07" db="EMBL/GenBank/DDBJ databases">
        <authorList>
            <person name="Florea S."/>
            <person name="Webb J.S."/>
            <person name="Jaromczyk J."/>
            <person name="Schardl C.L."/>
        </authorList>
    </citation>
    <scope>NUCLEOTIDE SEQUENCE [LARGE SCALE GENOMIC DNA]</scope>
    <source>
        <strain evidence="16">MV-1</strain>
    </source>
</reference>
<feature type="short sequence motif" description="'HIGH' region" evidence="9">
    <location>
        <begin position="41"/>
        <end position="51"/>
    </location>
</feature>
<evidence type="ECO:0000256" key="4">
    <source>
        <dbReference type="ARBA" id="ARBA00022741"/>
    </source>
</evidence>
<feature type="short sequence motif" description="'KMSKS' region" evidence="9">
    <location>
        <begin position="614"/>
        <end position="618"/>
    </location>
</feature>
<feature type="domain" description="Methionyl/Leucyl tRNA synthetase" evidence="13">
    <location>
        <begin position="36"/>
        <end position="170"/>
    </location>
</feature>
<dbReference type="InterPro" id="IPR001412">
    <property type="entry name" value="aa-tRNA-synth_I_CS"/>
</dbReference>
<comment type="catalytic activity">
    <reaction evidence="8 9">
        <text>tRNA(Leu) + L-leucine + ATP = L-leucyl-tRNA(Leu) + AMP + diphosphate</text>
        <dbReference type="Rhea" id="RHEA:11688"/>
        <dbReference type="Rhea" id="RHEA-COMP:9613"/>
        <dbReference type="Rhea" id="RHEA-COMP:9622"/>
        <dbReference type="ChEBI" id="CHEBI:30616"/>
        <dbReference type="ChEBI" id="CHEBI:33019"/>
        <dbReference type="ChEBI" id="CHEBI:57427"/>
        <dbReference type="ChEBI" id="CHEBI:78442"/>
        <dbReference type="ChEBI" id="CHEBI:78494"/>
        <dbReference type="ChEBI" id="CHEBI:456215"/>
        <dbReference type="EC" id="6.1.1.4"/>
    </reaction>
</comment>
<evidence type="ECO:0000256" key="5">
    <source>
        <dbReference type="ARBA" id="ARBA00022840"/>
    </source>
</evidence>
<dbReference type="InterPro" id="IPR025709">
    <property type="entry name" value="Leu_tRNA-synth_edit"/>
</dbReference>
<dbReference type="PRINTS" id="PR00985">
    <property type="entry name" value="TRNASYNTHLEU"/>
</dbReference>
<evidence type="ECO:0000256" key="2">
    <source>
        <dbReference type="ARBA" id="ARBA00022490"/>
    </source>
</evidence>
<comment type="subcellular location">
    <subcellularLocation>
        <location evidence="9">Cytoplasm</location>
    </subcellularLocation>
</comment>
<dbReference type="Pfam" id="PF08264">
    <property type="entry name" value="Anticodon_1"/>
    <property type="match status" value="1"/>
</dbReference>
<sequence length="854" mass="95357">MSRYNFKEAEAKWQKVWQDNATFEVTEDSDRAKYYVLEMFPYPSGRIHMGHVRNYTLGDVVARFKRAQGFNVLHPMGWDAFGLPAENAAIQNNTHPATWTMQNIATMKAQLKTMGLSYDWTREVATCTPQYYKHEQKMFLDFLQAGLAYKKESWVNWDPVEHTVLANEQVIDGKGWRSGAAVEKKQLSQWFLKITQYGDDLLEGLKTLERWPEKVRIMQENWIGRSEGARVFFEHTDRDASLEIYTTRPDTLYGASFMAVAANHPLALEQAKTDPELAAFIQDCNALGTSEAAIESAEKKGYKTQLSVKHPFIEGHTLPIYVANFVLMEYGTGAIFACPAHDQRDLDFARKYNLPVIPVVAPKDIVGTDEEAAWLEHLANTAAEAFAEDGIAVNSDFLNGLAMADAKSAAIAKIEQMGRGKGTVQYRLRDWGVSRQRYWGCPIPIIHCTDCGPVPVPEDQLPVELPQDITLGQAGNPLDAHPTWKHVPCPSCGKAAVRETDTFDTFFESSWYFARFTDAKSKQAFSKSAAEYWLPVDQYIGGIEHAVLHLLYSRFFTRALNDCGYLDVKEPFAGLMTQGMICHETYQDSGGKWLTPQEAERLGEGQVKVGRSEKMSKSKKNVVDPELIIGTYGADTARLFMLSDSPPDRDLDWTDAGVEGAWRYVSRVWRMVHGALDSLPTVGTAQPGSFSPEAIALRAQTHKTVDGVTHDLGHFHFNKAVARIRELSNSLEAFNAGDDASAWVRREAFEFLAKIINPMMPHLAEEVWQALGHKTLIADESWPSVDPSLLVDDTLTIAVQVNGKMRGTIELAKDCPQDEAQAAALALDTVIAAMAGKPPRKVIVVPNRIVNVVV</sequence>
<dbReference type="InterPro" id="IPR014729">
    <property type="entry name" value="Rossmann-like_a/b/a_fold"/>
</dbReference>
<feature type="domain" description="Methionyl/Valyl/Leucyl/Isoleucyl-tRNA synthetase anticodon-binding" evidence="12">
    <location>
        <begin position="697"/>
        <end position="816"/>
    </location>
</feature>
<comment type="similarity">
    <text evidence="1 9 10">Belongs to the class-I aminoacyl-tRNA synthetase family.</text>
</comment>
<evidence type="ECO:0000313" key="15">
    <source>
        <dbReference type="EMBL" id="OEJ64120.1"/>
    </source>
</evidence>
<evidence type="ECO:0000259" key="11">
    <source>
        <dbReference type="Pfam" id="PF00133"/>
    </source>
</evidence>
<feature type="domain" description="Leucyl-tRNA synthetase editing" evidence="14">
    <location>
        <begin position="220"/>
        <end position="414"/>
    </location>
</feature>
<evidence type="ECO:0000313" key="16">
    <source>
        <dbReference type="Proteomes" id="UP000095347"/>
    </source>
</evidence>
<keyword evidence="3 9" id="KW-0436">Ligase</keyword>
<feature type="domain" description="Aminoacyl-tRNA synthetase class Ia" evidence="11">
    <location>
        <begin position="607"/>
        <end position="653"/>
    </location>
</feature>
<keyword evidence="5 9" id="KW-0067">ATP-binding</keyword>
<dbReference type="InterPro" id="IPR009008">
    <property type="entry name" value="Val/Leu/Ile-tRNA-synth_edit"/>
</dbReference>
<evidence type="ECO:0000259" key="14">
    <source>
        <dbReference type="Pfam" id="PF13603"/>
    </source>
</evidence>
<dbReference type="STRING" id="28181.BEN30_01615"/>
<dbReference type="Proteomes" id="UP000095347">
    <property type="component" value="Unassembled WGS sequence"/>
</dbReference>
<dbReference type="GO" id="GO:0004823">
    <property type="term" value="F:leucine-tRNA ligase activity"/>
    <property type="evidence" value="ECO:0007669"/>
    <property type="project" value="UniProtKB-UniRule"/>
</dbReference>
<keyword evidence="4 9" id="KW-0547">Nucleotide-binding</keyword>
<dbReference type="SUPFAM" id="SSF50677">
    <property type="entry name" value="ValRS/IleRS/LeuRS editing domain"/>
    <property type="match status" value="1"/>
</dbReference>
<accession>A0A1E5Q483</accession>
<evidence type="ECO:0000259" key="12">
    <source>
        <dbReference type="Pfam" id="PF08264"/>
    </source>
</evidence>
<evidence type="ECO:0000259" key="13">
    <source>
        <dbReference type="Pfam" id="PF09334"/>
    </source>
</evidence>
<feature type="binding site" evidence="9">
    <location>
        <position position="617"/>
    </location>
    <ligand>
        <name>ATP</name>
        <dbReference type="ChEBI" id="CHEBI:30616"/>
    </ligand>
</feature>
<gene>
    <name evidence="9" type="primary">leuS</name>
    <name evidence="15" type="ORF">BEN30_01615</name>
</gene>
<evidence type="ECO:0000256" key="3">
    <source>
        <dbReference type="ARBA" id="ARBA00022598"/>
    </source>
</evidence>
<dbReference type="PANTHER" id="PTHR43740">
    <property type="entry name" value="LEUCYL-TRNA SYNTHETASE"/>
    <property type="match status" value="1"/>
</dbReference>
<dbReference type="RefSeq" id="WP_069959467.1">
    <property type="nucleotide sequence ID" value="NZ_MCGG01000078.1"/>
</dbReference>
<dbReference type="InterPro" id="IPR009080">
    <property type="entry name" value="tRNAsynth_Ia_anticodon-bd"/>
</dbReference>
<dbReference type="EMBL" id="MCGG01000078">
    <property type="protein sequence ID" value="OEJ64120.1"/>
    <property type="molecule type" value="Genomic_DNA"/>
</dbReference>
<dbReference type="OrthoDB" id="9810365at2"/>
<keyword evidence="2 9" id="KW-0963">Cytoplasm</keyword>
<dbReference type="GO" id="GO:0006429">
    <property type="term" value="P:leucyl-tRNA aminoacylation"/>
    <property type="evidence" value="ECO:0007669"/>
    <property type="project" value="UniProtKB-UniRule"/>
</dbReference>
<dbReference type="Gene3D" id="3.40.50.620">
    <property type="entry name" value="HUPs"/>
    <property type="match status" value="2"/>
</dbReference>
<dbReference type="InterPro" id="IPR015413">
    <property type="entry name" value="Methionyl/Leucyl_tRNA_Synth"/>
</dbReference>
<feature type="domain" description="Aminoacyl-tRNA synthetase class Ia" evidence="11">
    <location>
        <begin position="428"/>
        <end position="584"/>
    </location>
</feature>
<dbReference type="NCBIfam" id="TIGR00396">
    <property type="entry name" value="leuS_bact"/>
    <property type="match status" value="1"/>
</dbReference>
<dbReference type="InterPro" id="IPR002300">
    <property type="entry name" value="aa-tRNA-synth_Ia"/>
</dbReference>
<dbReference type="InterPro" id="IPR002302">
    <property type="entry name" value="Leu-tRNA-ligase"/>
</dbReference>
<dbReference type="EC" id="6.1.1.4" evidence="9"/>
<keyword evidence="16" id="KW-1185">Reference proteome</keyword>
<dbReference type="SUPFAM" id="SSF47323">
    <property type="entry name" value="Anticodon-binding domain of a subclass of class I aminoacyl-tRNA synthetases"/>
    <property type="match status" value="1"/>
</dbReference>
<evidence type="ECO:0000256" key="7">
    <source>
        <dbReference type="ARBA" id="ARBA00023146"/>
    </source>
</evidence>
<dbReference type="Pfam" id="PF00133">
    <property type="entry name" value="tRNA-synt_1"/>
    <property type="match status" value="2"/>
</dbReference>
<dbReference type="FunFam" id="1.10.730.10:FF:000002">
    <property type="entry name" value="Leucine--tRNA ligase"/>
    <property type="match status" value="1"/>
</dbReference>
<evidence type="ECO:0000256" key="6">
    <source>
        <dbReference type="ARBA" id="ARBA00022917"/>
    </source>
</evidence>
<dbReference type="AlphaFoldDB" id="A0A1E5Q483"/>
<dbReference type="PROSITE" id="PS00178">
    <property type="entry name" value="AA_TRNA_LIGASE_I"/>
    <property type="match status" value="1"/>
</dbReference>
<comment type="caution">
    <text evidence="15">The sequence shown here is derived from an EMBL/GenBank/DDBJ whole genome shotgun (WGS) entry which is preliminary data.</text>
</comment>
<dbReference type="PANTHER" id="PTHR43740:SF2">
    <property type="entry name" value="LEUCINE--TRNA LIGASE, MITOCHONDRIAL"/>
    <property type="match status" value="1"/>
</dbReference>
<dbReference type="GO" id="GO:0005829">
    <property type="term" value="C:cytosol"/>
    <property type="evidence" value="ECO:0007669"/>
    <property type="project" value="TreeGrafter"/>
</dbReference>
<dbReference type="CDD" id="cd07958">
    <property type="entry name" value="Anticodon_Ia_Leu_BEm"/>
    <property type="match status" value="1"/>
</dbReference>
<protein>
    <recommendedName>
        <fullName evidence="9">Leucine--tRNA ligase</fullName>
        <ecNumber evidence="9">6.1.1.4</ecNumber>
    </recommendedName>
    <alternativeName>
        <fullName evidence="9">Leucyl-tRNA synthetase</fullName>
        <shortName evidence="9">LeuRS</shortName>
    </alternativeName>
</protein>